<dbReference type="STRING" id="1673428.CPM_1557"/>
<dbReference type="InterPro" id="IPR000876">
    <property type="entry name" value="Ribosomal_eS4"/>
</dbReference>
<dbReference type="GO" id="GO:0019843">
    <property type="term" value="F:rRNA binding"/>
    <property type="evidence" value="ECO:0007669"/>
    <property type="project" value="UniProtKB-KW"/>
</dbReference>
<dbReference type="GO" id="GO:0006412">
    <property type="term" value="P:translation"/>
    <property type="evidence" value="ECO:0007669"/>
    <property type="project" value="UniProtKB-UniRule"/>
</dbReference>
<dbReference type="InterPro" id="IPR014722">
    <property type="entry name" value="Rib_uL2_dom2"/>
</dbReference>
<dbReference type="KEGG" id="cdiv:CPM_1557"/>
<dbReference type="PROSITE" id="PS50889">
    <property type="entry name" value="S4"/>
    <property type="match status" value="1"/>
</dbReference>
<evidence type="ECO:0000313" key="10">
    <source>
        <dbReference type="EMBL" id="SJK85346.1"/>
    </source>
</evidence>
<evidence type="ECO:0000256" key="1">
    <source>
        <dbReference type="ARBA" id="ARBA00007500"/>
    </source>
</evidence>
<dbReference type="OrthoDB" id="372073at2157"/>
<dbReference type="Pfam" id="PF00900">
    <property type="entry name" value="Ribosomal_S4e"/>
    <property type="match status" value="1"/>
</dbReference>
<evidence type="ECO:0000256" key="7">
    <source>
        <dbReference type="HAMAP-Rule" id="MF_00485"/>
    </source>
</evidence>
<dbReference type="Gene3D" id="2.40.50.740">
    <property type="match status" value="1"/>
</dbReference>
<comment type="similarity">
    <text evidence="1 7">Belongs to the eukaryotic ribosomal protein eS4 family.</text>
</comment>
<dbReference type="PIRSF" id="PIRSF002116">
    <property type="entry name" value="Ribosomal_S4"/>
    <property type="match status" value="1"/>
</dbReference>
<dbReference type="CDD" id="cd06087">
    <property type="entry name" value="KOW_RPS4"/>
    <property type="match status" value="1"/>
</dbReference>
<evidence type="ECO:0000256" key="5">
    <source>
        <dbReference type="ARBA" id="ARBA00023274"/>
    </source>
</evidence>
<dbReference type="Proteomes" id="UP000195607">
    <property type="component" value="Chromosome I"/>
</dbReference>
<feature type="domain" description="Small ribosomal subunit protein eS4 central region" evidence="8">
    <location>
        <begin position="92"/>
        <end position="165"/>
    </location>
</feature>
<proteinExistence type="inferred from homology"/>
<gene>
    <name evidence="7" type="primary">rps4e</name>
    <name evidence="10" type="ORF">CPM_1557</name>
    <name evidence="9" type="ORF">CSP5_1567</name>
</gene>
<keyword evidence="5 7" id="KW-0687">Ribonucleoprotein</keyword>
<dbReference type="InterPro" id="IPR036986">
    <property type="entry name" value="S4_RNA-bd_sf"/>
</dbReference>
<dbReference type="PANTHER" id="PTHR11581">
    <property type="entry name" value="30S/40S RIBOSOMAL PROTEIN S4"/>
    <property type="match status" value="1"/>
</dbReference>
<dbReference type="EMBL" id="LT671858">
    <property type="protein sequence ID" value="SIM77843.1"/>
    <property type="molecule type" value="Genomic_DNA"/>
</dbReference>
<evidence type="ECO:0000256" key="4">
    <source>
        <dbReference type="ARBA" id="ARBA00022980"/>
    </source>
</evidence>
<evidence type="ECO:0000256" key="3">
    <source>
        <dbReference type="ARBA" id="ARBA00022884"/>
    </source>
</evidence>
<dbReference type="Gene3D" id="2.30.30.30">
    <property type="match status" value="1"/>
</dbReference>
<reference evidence="10" key="2">
    <citation type="submission" date="2016-06" db="EMBL/GenBank/DDBJ databases">
        <authorList>
            <person name="Olsen C.W."/>
            <person name="Carey S."/>
            <person name="Hinshaw L."/>
            <person name="Karasin A.I."/>
        </authorList>
    </citation>
    <scope>NUCLEOTIDE SEQUENCE [LARGE SCALE GENOMIC DNA]</scope>
    <source>
        <strain evidence="10">PM4</strain>
    </source>
</reference>
<accession>A0A1N5VXM9</accession>
<dbReference type="InterPro" id="IPR038237">
    <property type="entry name" value="Ribosomal_eS4_central_sf"/>
</dbReference>
<dbReference type="PANTHER" id="PTHR11581:SF0">
    <property type="entry name" value="SMALL RIBOSOMAL SUBUNIT PROTEIN ES4"/>
    <property type="match status" value="1"/>
</dbReference>
<dbReference type="GO" id="GO:0003735">
    <property type="term" value="F:structural constituent of ribosome"/>
    <property type="evidence" value="ECO:0007669"/>
    <property type="project" value="InterPro"/>
</dbReference>
<dbReference type="CDD" id="cd00165">
    <property type="entry name" value="S4"/>
    <property type="match status" value="1"/>
</dbReference>
<evidence type="ECO:0000256" key="2">
    <source>
        <dbReference type="ARBA" id="ARBA00022730"/>
    </source>
</evidence>
<evidence type="ECO:0000313" key="12">
    <source>
        <dbReference type="Proteomes" id="UP000195607"/>
    </source>
</evidence>
<evidence type="ECO:0000259" key="8">
    <source>
        <dbReference type="Pfam" id="PF00900"/>
    </source>
</evidence>
<keyword evidence="3 7" id="KW-0694">RNA-binding</keyword>
<dbReference type="Proteomes" id="UP000187822">
    <property type="component" value="Chromosome I"/>
</dbReference>
<organism evidence="9 12">
    <name type="scientific">Cuniculiplasma divulgatum</name>
    <dbReference type="NCBI Taxonomy" id="1673428"/>
    <lineage>
        <taxon>Archaea</taxon>
        <taxon>Methanobacteriati</taxon>
        <taxon>Thermoplasmatota</taxon>
        <taxon>Thermoplasmata</taxon>
        <taxon>Thermoplasmatales</taxon>
        <taxon>Cuniculiplasmataceae</taxon>
        <taxon>Cuniculiplasma</taxon>
    </lineage>
</organism>
<dbReference type="GO" id="GO:0022627">
    <property type="term" value="C:cytosolic small ribosomal subunit"/>
    <property type="evidence" value="ECO:0007669"/>
    <property type="project" value="TreeGrafter"/>
</dbReference>
<dbReference type="Gene3D" id="3.10.290.10">
    <property type="entry name" value="RNA-binding S4 domain"/>
    <property type="match status" value="1"/>
</dbReference>
<evidence type="ECO:0000313" key="9">
    <source>
        <dbReference type="EMBL" id="SIM77843.1"/>
    </source>
</evidence>
<sequence>MINKTKRQMIPRVVKIPRKKYFWGATSMPGPHKRNASVPMLHVLRDYLSLGDKEREITRLLNNKFVMVDGKAIKEKKYPAGFMDLITIPELKKSYRILYDKLGRLTPVPEKEENSNVKPRKVLNKYTIKGGKTMIACHDGYTFISDNKGISTGDVVLYNVKDKKIDGTIKLQEGSKVFLTGGNHVGSIATVKSIEVSKSSQSNLISMEEGFATIEEYVFPIGNLKFNSTEFTGGESQ</sequence>
<dbReference type="InterPro" id="IPR013845">
    <property type="entry name" value="Ribosomal_eS4_central_region"/>
</dbReference>
<dbReference type="GeneID" id="41588808"/>
<keyword evidence="2" id="KW-0699">rRNA-binding</keyword>
<dbReference type="AlphaFoldDB" id="A0A1N5VXM9"/>
<dbReference type="HAMAP" id="MF_00485">
    <property type="entry name" value="Ribosomal_eS4"/>
    <property type="match status" value="1"/>
</dbReference>
<dbReference type="EMBL" id="LT719092">
    <property type="protein sequence ID" value="SJK85346.1"/>
    <property type="molecule type" value="Genomic_DNA"/>
</dbReference>
<evidence type="ECO:0000313" key="11">
    <source>
        <dbReference type="Proteomes" id="UP000187822"/>
    </source>
</evidence>
<dbReference type="NCBIfam" id="NF003312">
    <property type="entry name" value="PRK04313.1"/>
    <property type="match status" value="1"/>
</dbReference>
<keyword evidence="11" id="KW-1185">Reference proteome</keyword>
<reference evidence="9 12" key="1">
    <citation type="submission" date="2016-04" db="EMBL/GenBank/DDBJ databases">
        <authorList>
            <person name="Evans L.H."/>
            <person name="Alamgir A."/>
            <person name="Owens N."/>
            <person name="Weber N.D."/>
            <person name="Virtaneva K."/>
            <person name="Barbian K."/>
            <person name="Babar A."/>
            <person name="Rosenke K."/>
        </authorList>
    </citation>
    <scope>NUCLEOTIDE SEQUENCE [LARGE SCALE GENOMIC DNA]</scope>
    <source>
        <strain evidence="9">S5</strain>
        <strain evidence="12">S5(T) (JCM 30642 \VKM B-2941)</strain>
    </source>
</reference>
<protein>
    <recommendedName>
        <fullName evidence="6 7">Small ribosomal subunit protein eS4</fullName>
    </recommendedName>
</protein>
<evidence type="ECO:0000256" key="6">
    <source>
        <dbReference type="ARBA" id="ARBA00035272"/>
    </source>
</evidence>
<keyword evidence="4 7" id="KW-0689">Ribosomal protein</keyword>
<dbReference type="InterPro" id="IPR041982">
    <property type="entry name" value="Ribosomal_eS4_KOW"/>
</dbReference>
<dbReference type="RefSeq" id="WP_021790153.1">
    <property type="nucleotide sequence ID" value="NZ_LT671858.1"/>
</dbReference>
<name>A0A1N5VXM9_9ARCH</name>
<reference evidence="11" key="3">
    <citation type="submission" date="2016-06" db="EMBL/GenBank/DDBJ databases">
        <authorList>
            <person name="Toshchakov V.S."/>
        </authorList>
    </citation>
    <scope>NUCLEOTIDE SEQUENCE [LARGE SCALE GENOMIC DNA]</scope>
    <source>
        <strain>PM4 (JCM 30641</strain>
        <strain evidence="11">\VKM B-2940)</strain>
    </source>
</reference>